<dbReference type="GeneID" id="37019118"/>
<dbReference type="Proteomes" id="UP000245771">
    <property type="component" value="Unassembled WGS sequence"/>
</dbReference>
<dbReference type="OrthoDB" id="3366659at2759"/>
<dbReference type="AlphaFoldDB" id="A0A316V6W7"/>
<feature type="compositionally biased region" description="Basic and acidic residues" evidence="1">
    <location>
        <begin position="204"/>
        <end position="219"/>
    </location>
</feature>
<organism evidence="3 4">
    <name type="scientific">Meira miltonrushii</name>
    <dbReference type="NCBI Taxonomy" id="1280837"/>
    <lineage>
        <taxon>Eukaryota</taxon>
        <taxon>Fungi</taxon>
        <taxon>Dikarya</taxon>
        <taxon>Basidiomycota</taxon>
        <taxon>Ustilaginomycotina</taxon>
        <taxon>Exobasidiomycetes</taxon>
        <taxon>Exobasidiales</taxon>
        <taxon>Brachybasidiaceae</taxon>
        <taxon>Meira</taxon>
    </lineage>
</organism>
<feature type="region of interest" description="Disordered" evidence="1">
    <location>
        <begin position="80"/>
        <end position="143"/>
    </location>
</feature>
<evidence type="ECO:0000313" key="3">
    <source>
        <dbReference type="EMBL" id="PWN33280.1"/>
    </source>
</evidence>
<sequence length="219" mass="23553">MRRVGAVGGAAATYALLRRRKPAPGFGATIGFTILGSIAGGGLLMPAGVMWGKADMQNVEDPSHFARVLQGAADERQGRIAPGTAQNGMGNAGPVQANRPQQFGQQGGSNGSSYPNFPPPSQSTRRTPQPSSSNNQSNQWGDDSFDESALWAQIRGDRSEQPSSWERLRQQNAREAYEKRNGGAGQEKEMNDVGSRYGAPQAQREFEASFDRERRGIDG</sequence>
<keyword evidence="2" id="KW-1133">Transmembrane helix</keyword>
<dbReference type="RefSeq" id="XP_025353582.1">
    <property type="nucleotide sequence ID" value="XM_025497337.1"/>
</dbReference>
<keyword evidence="4" id="KW-1185">Reference proteome</keyword>
<feature type="compositionally biased region" description="Low complexity" evidence="1">
    <location>
        <begin position="128"/>
        <end position="139"/>
    </location>
</feature>
<dbReference type="InParanoid" id="A0A316V6W7"/>
<evidence type="ECO:0000256" key="1">
    <source>
        <dbReference type="SAM" id="MobiDB-lite"/>
    </source>
</evidence>
<proteinExistence type="predicted"/>
<reference evidence="3 4" key="1">
    <citation type="journal article" date="2018" name="Mol. Biol. Evol.">
        <title>Broad Genomic Sampling Reveals a Smut Pathogenic Ancestry of the Fungal Clade Ustilaginomycotina.</title>
        <authorList>
            <person name="Kijpornyongpan T."/>
            <person name="Mondo S.J."/>
            <person name="Barry K."/>
            <person name="Sandor L."/>
            <person name="Lee J."/>
            <person name="Lipzen A."/>
            <person name="Pangilinan J."/>
            <person name="LaButti K."/>
            <person name="Hainaut M."/>
            <person name="Henrissat B."/>
            <person name="Grigoriev I.V."/>
            <person name="Spatafora J.W."/>
            <person name="Aime M.C."/>
        </authorList>
    </citation>
    <scope>NUCLEOTIDE SEQUENCE [LARGE SCALE GENOMIC DNA]</scope>
    <source>
        <strain evidence="3 4">MCA 3882</strain>
    </source>
</reference>
<accession>A0A316V6W7</accession>
<feature type="region of interest" description="Disordered" evidence="1">
    <location>
        <begin position="155"/>
        <end position="219"/>
    </location>
</feature>
<feature type="compositionally biased region" description="Basic and acidic residues" evidence="1">
    <location>
        <begin position="175"/>
        <end position="191"/>
    </location>
</feature>
<feature type="transmembrane region" description="Helical" evidence="2">
    <location>
        <begin position="25"/>
        <end position="47"/>
    </location>
</feature>
<gene>
    <name evidence="3" type="ORF">FA14DRAFT_147062</name>
</gene>
<protein>
    <submittedName>
        <fullName evidence="3">Uncharacterized protein</fullName>
    </submittedName>
</protein>
<evidence type="ECO:0000256" key="2">
    <source>
        <dbReference type="SAM" id="Phobius"/>
    </source>
</evidence>
<keyword evidence="2" id="KW-0812">Transmembrane</keyword>
<evidence type="ECO:0000313" key="4">
    <source>
        <dbReference type="Proteomes" id="UP000245771"/>
    </source>
</evidence>
<keyword evidence="2" id="KW-0472">Membrane</keyword>
<name>A0A316V6W7_9BASI</name>
<dbReference type="EMBL" id="KZ819604">
    <property type="protein sequence ID" value="PWN33280.1"/>
    <property type="molecule type" value="Genomic_DNA"/>
</dbReference>